<gene>
    <name evidence="1" type="ORF">IMG5_159490</name>
</gene>
<dbReference type="InterPro" id="IPR009030">
    <property type="entry name" value="Growth_fac_rcpt_cys_sf"/>
</dbReference>
<proteinExistence type="predicted"/>
<protein>
    <recommendedName>
        <fullName evidence="3">Zinc finger lsd1 subclass family protein</fullName>
    </recommendedName>
</protein>
<dbReference type="Proteomes" id="UP000008983">
    <property type="component" value="Unassembled WGS sequence"/>
</dbReference>
<dbReference type="RefSeq" id="XP_004030516.1">
    <property type="nucleotide sequence ID" value="XM_004030468.1"/>
</dbReference>
<reference evidence="1 2" key="1">
    <citation type="submission" date="2011-07" db="EMBL/GenBank/DDBJ databases">
        <authorList>
            <person name="Coyne R."/>
            <person name="Brami D."/>
            <person name="Johnson J."/>
            <person name="Hostetler J."/>
            <person name="Hannick L."/>
            <person name="Clark T."/>
            <person name="Cassidy-Hanley D."/>
            <person name="Inman J."/>
        </authorList>
    </citation>
    <scope>NUCLEOTIDE SEQUENCE [LARGE SCALE GENOMIC DNA]</scope>
    <source>
        <strain evidence="1 2">G5</strain>
    </source>
</reference>
<name>G0QZS6_ICHMU</name>
<dbReference type="EMBL" id="GL984167">
    <property type="protein sequence ID" value="EGR29280.1"/>
    <property type="molecule type" value="Genomic_DNA"/>
</dbReference>
<keyword evidence="2" id="KW-1185">Reference proteome</keyword>
<evidence type="ECO:0008006" key="3">
    <source>
        <dbReference type="Google" id="ProtNLM"/>
    </source>
</evidence>
<dbReference type="AlphaFoldDB" id="G0QZS6"/>
<accession>G0QZS6</accession>
<dbReference type="Gene3D" id="2.10.220.10">
    <property type="entry name" value="Hormone Receptor, Insulin-like Growth Factor Receptor 1, Chain A, domain 2"/>
    <property type="match status" value="1"/>
</dbReference>
<dbReference type="OrthoDB" id="304821at2759"/>
<dbReference type="GeneID" id="14905378"/>
<dbReference type="SUPFAM" id="SSF57184">
    <property type="entry name" value="Growth factor receptor domain"/>
    <property type="match status" value="1"/>
</dbReference>
<evidence type="ECO:0000313" key="2">
    <source>
        <dbReference type="Proteomes" id="UP000008983"/>
    </source>
</evidence>
<organism evidence="1 2">
    <name type="scientific">Ichthyophthirius multifiliis</name>
    <name type="common">White spot disease agent</name>
    <name type="synonym">Ich</name>
    <dbReference type="NCBI Taxonomy" id="5932"/>
    <lineage>
        <taxon>Eukaryota</taxon>
        <taxon>Sar</taxon>
        <taxon>Alveolata</taxon>
        <taxon>Ciliophora</taxon>
        <taxon>Intramacronucleata</taxon>
        <taxon>Oligohymenophorea</taxon>
        <taxon>Hymenostomatida</taxon>
        <taxon>Ophryoglenina</taxon>
        <taxon>Ichthyophthirius</taxon>
    </lineage>
</organism>
<evidence type="ECO:0000313" key="1">
    <source>
        <dbReference type="EMBL" id="EGR29280.1"/>
    </source>
</evidence>
<dbReference type="PROSITE" id="PS51257">
    <property type="entry name" value="PROKAR_LIPOPROTEIN"/>
    <property type="match status" value="1"/>
</dbReference>
<dbReference type="InParanoid" id="G0QZS6"/>
<sequence>MNRVAPACGCPIHHYDNLNQQLTCLACSVISVGCSTCDNKTCQACLPSHFLDGNSYVMACPAGKWGNTANRQCTACLAKCVTCSNDITCDTCFENRVPQQCNCPQYSLIMQLSLIFL</sequence>